<evidence type="ECO:0000313" key="1">
    <source>
        <dbReference type="EMBL" id="KAJ2846906.1"/>
    </source>
</evidence>
<dbReference type="Proteomes" id="UP001139887">
    <property type="component" value="Unassembled WGS sequence"/>
</dbReference>
<dbReference type="InterPro" id="IPR036249">
    <property type="entry name" value="Thioredoxin-like_sf"/>
</dbReference>
<dbReference type="SUPFAM" id="SSF52833">
    <property type="entry name" value="Thioredoxin-like"/>
    <property type="match status" value="1"/>
</dbReference>
<sequence length="140" mass="16598">LDYRLVYLDDLKLGNIMQRRLCDLTGQWTVPSLFAKSQHIGGLRDVAKALSLGQIDEILKSDKWIELVYAVRPDALALNVKNSPKSQLSFEMDLRDCPRLSYVHRERWNKVKRYWGLQPEIEEYPVEHKYLERPRTARKW</sequence>
<protein>
    <submittedName>
        <fullName evidence="1">Uncharacterized protein</fullName>
    </submittedName>
</protein>
<proteinExistence type="predicted"/>
<comment type="caution">
    <text evidence="1">The sequence shown here is derived from an EMBL/GenBank/DDBJ whole genome shotgun (WGS) entry which is preliminary data.</text>
</comment>
<gene>
    <name evidence="1" type="ORF">IWW36_004123</name>
</gene>
<organism evidence="1 2">
    <name type="scientific">Coemansia brasiliensis</name>
    <dbReference type="NCBI Taxonomy" id="2650707"/>
    <lineage>
        <taxon>Eukaryota</taxon>
        <taxon>Fungi</taxon>
        <taxon>Fungi incertae sedis</taxon>
        <taxon>Zoopagomycota</taxon>
        <taxon>Kickxellomycotina</taxon>
        <taxon>Kickxellomycetes</taxon>
        <taxon>Kickxellales</taxon>
        <taxon>Kickxellaceae</taxon>
        <taxon>Coemansia</taxon>
    </lineage>
</organism>
<evidence type="ECO:0000313" key="2">
    <source>
        <dbReference type="Proteomes" id="UP001139887"/>
    </source>
</evidence>
<name>A0A9W8I463_9FUNG</name>
<accession>A0A9W8I463</accession>
<dbReference type="AlphaFoldDB" id="A0A9W8I463"/>
<keyword evidence="2" id="KW-1185">Reference proteome</keyword>
<feature type="non-terminal residue" evidence="1">
    <location>
        <position position="1"/>
    </location>
</feature>
<reference evidence="1" key="1">
    <citation type="submission" date="2022-07" db="EMBL/GenBank/DDBJ databases">
        <title>Phylogenomic reconstructions and comparative analyses of Kickxellomycotina fungi.</title>
        <authorList>
            <person name="Reynolds N.K."/>
            <person name="Stajich J.E."/>
            <person name="Barry K."/>
            <person name="Grigoriev I.V."/>
            <person name="Crous P."/>
            <person name="Smith M.E."/>
        </authorList>
    </citation>
    <scope>NUCLEOTIDE SEQUENCE</scope>
    <source>
        <strain evidence="1">NRRL 1566</strain>
    </source>
</reference>
<dbReference type="Gene3D" id="3.40.30.10">
    <property type="entry name" value="Glutaredoxin"/>
    <property type="match status" value="1"/>
</dbReference>
<dbReference type="OrthoDB" id="418495at2759"/>
<dbReference type="EMBL" id="JANBUW010000426">
    <property type="protein sequence ID" value="KAJ2846906.1"/>
    <property type="molecule type" value="Genomic_DNA"/>
</dbReference>